<accession>A0ABW5UIN7</accession>
<organism evidence="2 3">
    <name type="scientific">Comamonas terrae</name>
    <dbReference type="NCBI Taxonomy" id="673548"/>
    <lineage>
        <taxon>Bacteria</taxon>
        <taxon>Pseudomonadati</taxon>
        <taxon>Pseudomonadota</taxon>
        <taxon>Betaproteobacteria</taxon>
        <taxon>Burkholderiales</taxon>
        <taxon>Comamonadaceae</taxon>
        <taxon>Comamonas</taxon>
    </lineage>
</organism>
<protein>
    <submittedName>
        <fullName evidence="2">Ribonuclease HI family protein</fullName>
        <ecNumber evidence="2">3.1.26.4</ecNumber>
    </submittedName>
</protein>
<gene>
    <name evidence="2" type="ORF">ACFSW6_01380</name>
</gene>
<dbReference type="EC" id="3.1.26.4" evidence="2"/>
<dbReference type="InterPro" id="IPR012337">
    <property type="entry name" value="RNaseH-like_sf"/>
</dbReference>
<dbReference type="Pfam" id="PF13456">
    <property type="entry name" value="RVT_3"/>
    <property type="match status" value="1"/>
</dbReference>
<sequence length="151" mass="16482">MPALPEPPGHHCCIHIDGSALPNPGPMSLGAVLRMPDGRRHTLSLNLRRSGCNNEAELLALLAALRKARSLGIHHITLRTDSSVLVEQLGPPGPRPVRPIPRLDPLFAQARSLMREFAEIQLQWIPRHRNQEADALARTAHALPGNPARTG</sequence>
<name>A0ABW5UIN7_9BURK</name>
<dbReference type="SUPFAM" id="SSF53098">
    <property type="entry name" value="Ribonuclease H-like"/>
    <property type="match status" value="1"/>
</dbReference>
<dbReference type="RefSeq" id="WP_066473344.1">
    <property type="nucleotide sequence ID" value="NZ_BCNT01000003.1"/>
</dbReference>
<keyword evidence="3" id="KW-1185">Reference proteome</keyword>
<dbReference type="InterPro" id="IPR002156">
    <property type="entry name" value="RNaseH_domain"/>
</dbReference>
<dbReference type="GO" id="GO:0004523">
    <property type="term" value="F:RNA-DNA hybrid ribonuclease activity"/>
    <property type="evidence" value="ECO:0007669"/>
    <property type="project" value="UniProtKB-EC"/>
</dbReference>
<reference evidence="3" key="1">
    <citation type="journal article" date="2019" name="Int. J. Syst. Evol. Microbiol.">
        <title>The Global Catalogue of Microorganisms (GCM) 10K type strain sequencing project: providing services to taxonomists for standard genome sequencing and annotation.</title>
        <authorList>
            <consortium name="The Broad Institute Genomics Platform"/>
            <consortium name="The Broad Institute Genome Sequencing Center for Infectious Disease"/>
            <person name="Wu L."/>
            <person name="Ma J."/>
        </authorList>
    </citation>
    <scope>NUCLEOTIDE SEQUENCE [LARGE SCALE GENOMIC DNA]</scope>
    <source>
        <strain evidence="3">TISTR 1906</strain>
    </source>
</reference>
<dbReference type="Proteomes" id="UP001597463">
    <property type="component" value="Unassembled WGS sequence"/>
</dbReference>
<dbReference type="PROSITE" id="PS50879">
    <property type="entry name" value="RNASE_H_1"/>
    <property type="match status" value="1"/>
</dbReference>
<comment type="caution">
    <text evidence="2">The sequence shown here is derived from an EMBL/GenBank/DDBJ whole genome shotgun (WGS) entry which is preliminary data.</text>
</comment>
<dbReference type="PANTHER" id="PTHR47723">
    <property type="entry name" value="OS05G0353850 PROTEIN"/>
    <property type="match status" value="1"/>
</dbReference>
<feature type="domain" description="RNase H type-1" evidence="1">
    <location>
        <begin position="8"/>
        <end position="149"/>
    </location>
</feature>
<dbReference type="CDD" id="cd09279">
    <property type="entry name" value="RNase_HI_like"/>
    <property type="match status" value="1"/>
</dbReference>
<dbReference type="InterPro" id="IPR036397">
    <property type="entry name" value="RNaseH_sf"/>
</dbReference>
<dbReference type="Gene3D" id="3.30.420.10">
    <property type="entry name" value="Ribonuclease H-like superfamily/Ribonuclease H"/>
    <property type="match status" value="1"/>
</dbReference>
<evidence type="ECO:0000313" key="3">
    <source>
        <dbReference type="Proteomes" id="UP001597463"/>
    </source>
</evidence>
<dbReference type="EMBL" id="JBHUMV010000001">
    <property type="protein sequence ID" value="MFD2752724.1"/>
    <property type="molecule type" value="Genomic_DNA"/>
</dbReference>
<proteinExistence type="predicted"/>
<dbReference type="InterPro" id="IPR053151">
    <property type="entry name" value="RNase_H-like"/>
</dbReference>
<keyword evidence="2" id="KW-0378">Hydrolase</keyword>
<evidence type="ECO:0000259" key="1">
    <source>
        <dbReference type="PROSITE" id="PS50879"/>
    </source>
</evidence>
<evidence type="ECO:0000313" key="2">
    <source>
        <dbReference type="EMBL" id="MFD2752724.1"/>
    </source>
</evidence>
<dbReference type="PANTHER" id="PTHR47723:SF19">
    <property type="entry name" value="POLYNUCLEOTIDYL TRANSFERASE, RIBONUCLEASE H-LIKE SUPERFAMILY PROTEIN"/>
    <property type="match status" value="1"/>
</dbReference>